<evidence type="ECO:0000313" key="1">
    <source>
        <dbReference type="EMBL" id="ROT86183.1"/>
    </source>
</evidence>
<sequence>MNHSTDIEIPDDPWMSHAFISKLMTQVSLPYRKPKTNEIIRKNGTLEVKFTGGADCLPYGKYPRLFEMWACTMIKTGDSCFNPVTNTLNLGTTFREFLRLINIEIGGRQLKTIKPQLERLFKCAYFISNNTDGRSNGVNFVVADQYQIDWLSKEPQEHALFENTVQLSQKYVDYLRDAPVPVDLSIIARLNSPMSLDVYWWLTRRYSYLRERQSMTWNQLYDQFGSDASIRKFKENFKKAVSDVRVVYPQANITCGRQYVMIYPSDTSVATTAQVREVESRSRQIRECADRDATLARQAGREVSEGTIGAVLERLDYGEDYVPARRHVVHGLASGHTGDQVVAAWERGERL</sequence>
<dbReference type="AlphaFoldDB" id="A0A423UBW7"/>
<dbReference type="Pfam" id="PF04796">
    <property type="entry name" value="RepA_C"/>
    <property type="match status" value="1"/>
</dbReference>
<dbReference type="RefSeq" id="WP_221179695.1">
    <property type="nucleotide sequence ID" value="NZ_JBBMLJ010000009.1"/>
</dbReference>
<organism evidence="1 2">
    <name type="scientific">Bifidobacterium mongoliense</name>
    <dbReference type="NCBI Taxonomy" id="518643"/>
    <lineage>
        <taxon>Bacteria</taxon>
        <taxon>Bacillati</taxon>
        <taxon>Actinomycetota</taxon>
        <taxon>Actinomycetes</taxon>
        <taxon>Bifidobacteriales</taxon>
        <taxon>Bifidobacteriaceae</taxon>
        <taxon>Bifidobacterium</taxon>
    </lineage>
</organism>
<name>A0A423UBW7_9BIFI</name>
<reference evidence="1 2" key="1">
    <citation type="submission" date="2018-07" db="EMBL/GenBank/DDBJ databases">
        <title>The role of parmesan cheese in vectoring bovine microbiota.</title>
        <authorList>
            <person name="Lugli G.A."/>
            <person name="Milani C."/>
        </authorList>
    </citation>
    <scope>NUCLEOTIDE SEQUENCE [LARGE SCALE GENOMIC DNA]</scope>
    <source>
        <strain evidence="1 2">BMONG18</strain>
    </source>
</reference>
<accession>A0A423UBW7</accession>
<dbReference type="EMBL" id="QRAJ01000016">
    <property type="protein sequence ID" value="ROT86183.1"/>
    <property type="molecule type" value="Genomic_DNA"/>
</dbReference>
<protein>
    <submittedName>
        <fullName evidence="1">Plasmid replication protein</fullName>
    </submittedName>
</protein>
<evidence type="ECO:0000313" key="2">
    <source>
        <dbReference type="Proteomes" id="UP000285266"/>
    </source>
</evidence>
<comment type="caution">
    <text evidence="1">The sequence shown here is derived from an EMBL/GenBank/DDBJ whole genome shotgun (WGS) entry which is preliminary data.</text>
</comment>
<dbReference type="Proteomes" id="UP000285266">
    <property type="component" value="Unassembled WGS sequence"/>
</dbReference>
<dbReference type="InterPro" id="IPR006881">
    <property type="entry name" value="RepA_C"/>
</dbReference>
<proteinExistence type="predicted"/>
<gene>
    <name evidence="1" type="ORF">BMONG18_1691</name>
</gene>